<dbReference type="Gene3D" id="3.80.10.10">
    <property type="entry name" value="Ribonuclease Inhibitor"/>
    <property type="match status" value="1"/>
</dbReference>
<protein>
    <submittedName>
        <fullName evidence="1">Uncharacterized protein</fullName>
    </submittedName>
</protein>
<dbReference type="OrthoDB" id="3054858at2759"/>
<gene>
    <name evidence="1" type="ORF">MSAN_00240400</name>
</gene>
<reference evidence="1" key="1">
    <citation type="submission" date="2020-05" db="EMBL/GenBank/DDBJ databases">
        <title>Mycena genomes resolve the evolution of fungal bioluminescence.</title>
        <authorList>
            <person name="Tsai I.J."/>
        </authorList>
    </citation>
    <scope>NUCLEOTIDE SEQUENCE</scope>
    <source>
        <strain evidence="1">160909Yilan</strain>
    </source>
</reference>
<proteinExistence type="predicted"/>
<organism evidence="1 2">
    <name type="scientific">Mycena sanguinolenta</name>
    <dbReference type="NCBI Taxonomy" id="230812"/>
    <lineage>
        <taxon>Eukaryota</taxon>
        <taxon>Fungi</taxon>
        <taxon>Dikarya</taxon>
        <taxon>Basidiomycota</taxon>
        <taxon>Agaricomycotina</taxon>
        <taxon>Agaricomycetes</taxon>
        <taxon>Agaricomycetidae</taxon>
        <taxon>Agaricales</taxon>
        <taxon>Marasmiineae</taxon>
        <taxon>Mycenaceae</taxon>
        <taxon>Mycena</taxon>
    </lineage>
</organism>
<dbReference type="EMBL" id="JACAZH010000001">
    <property type="protein sequence ID" value="KAF7378159.1"/>
    <property type="molecule type" value="Genomic_DNA"/>
</dbReference>
<dbReference type="Proteomes" id="UP000623467">
    <property type="component" value="Unassembled WGS sequence"/>
</dbReference>
<comment type="caution">
    <text evidence="1">The sequence shown here is derived from an EMBL/GenBank/DDBJ whole genome shotgun (WGS) entry which is preliminary data.</text>
</comment>
<sequence>MKITPSAFSDFHFPCLRTLVATGTVGALCAIIPLIKYAPIDDLIATFPNSTPSHTIAQLYAALATATMSDGPPSLLHLSCDKSLANTLIDPPSVTFAIHGTQLRSLFHFQFLTFVELSAPAGFDLDNATVADMALAWPHLQTLELRASNYTHVKPRVTLGGLLPLAQYCLKLRSLHMSFDASTVPEWETLKTSAKKKKRVRQDQFQKLHVAQSPVEKSLAVAAFLSSVFPKLNSITTDLDQNPAHNSNALRKNWKAVELVIPVLRNVRAEEKYWTGRGRH</sequence>
<keyword evidence="2" id="KW-1185">Reference proteome</keyword>
<evidence type="ECO:0000313" key="2">
    <source>
        <dbReference type="Proteomes" id="UP000623467"/>
    </source>
</evidence>
<evidence type="ECO:0000313" key="1">
    <source>
        <dbReference type="EMBL" id="KAF7378159.1"/>
    </source>
</evidence>
<dbReference type="AlphaFoldDB" id="A0A8H7DJY1"/>
<dbReference type="InterPro" id="IPR032675">
    <property type="entry name" value="LRR_dom_sf"/>
</dbReference>
<name>A0A8H7DJY1_9AGAR</name>
<accession>A0A8H7DJY1</accession>